<reference evidence="1 2" key="1">
    <citation type="submission" date="2018-01" db="EMBL/GenBank/DDBJ databases">
        <title>Glutamicibacter soli strain NHPC-3 Whole genome sequence and assembly.</title>
        <authorList>
            <person name="Choudhury P."/>
            <person name="Gupta D."/>
            <person name="Sengupta K."/>
            <person name="Jawed A."/>
            <person name="Sultana N."/>
            <person name="Saha P."/>
        </authorList>
    </citation>
    <scope>NUCLEOTIDE SEQUENCE [LARGE SCALE GENOMIC DNA]</scope>
    <source>
        <strain evidence="1 2">NHPC-3</strain>
    </source>
</reference>
<evidence type="ECO:0000313" key="1">
    <source>
        <dbReference type="EMBL" id="RBM01682.1"/>
    </source>
</evidence>
<accession>A0A365YG85</accession>
<protein>
    <submittedName>
        <fullName evidence="1">Uncharacterized protein</fullName>
    </submittedName>
</protein>
<evidence type="ECO:0000313" key="2">
    <source>
        <dbReference type="Proteomes" id="UP000252167"/>
    </source>
</evidence>
<sequence>MLGALEDHPCAGHALTEKQREAIGWDMLHKLPELTVLEMAKKKPLPFPPEPAAWLGVKMMTSAMARADRREGKRGLLLRTMDAIGMGFDS</sequence>
<proteinExistence type="predicted"/>
<dbReference type="EMBL" id="POAF01000003">
    <property type="protein sequence ID" value="RBM01682.1"/>
    <property type="molecule type" value="Genomic_DNA"/>
</dbReference>
<organism evidence="1 2">
    <name type="scientific">Glutamicibacter soli</name>
    <dbReference type="NCBI Taxonomy" id="453836"/>
    <lineage>
        <taxon>Bacteria</taxon>
        <taxon>Bacillati</taxon>
        <taxon>Actinomycetota</taxon>
        <taxon>Actinomycetes</taxon>
        <taxon>Micrococcales</taxon>
        <taxon>Micrococcaceae</taxon>
        <taxon>Glutamicibacter</taxon>
    </lineage>
</organism>
<gene>
    <name evidence="1" type="ORF">C1H84_07510</name>
</gene>
<dbReference type="AlphaFoldDB" id="A0A365YG85"/>
<comment type="caution">
    <text evidence="1">The sequence shown here is derived from an EMBL/GenBank/DDBJ whole genome shotgun (WGS) entry which is preliminary data.</text>
</comment>
<keyword evidence="2" id="KW-1185">Reference proteome</keyword>
<name>A0A365YG85_9MICC</name>
<dbReference type="Proteomes" id="UP000252167">
    <property type="component" value="Unassembled WGS sequence"/>
</dbReference>
<dbReference type="RefSeq" id="WP_053798819.1">
    <property type="nucleotide sequence ID" value="NZ_POAF01000003.1"/>
</dbReference>